<dbReference type="Pfam" id="PF07730">
    <property type="entry name" value="HisKA_3"/>
    <property type="match status" value="1"/>
</dbReference>
<keyword evidence="9" id="KW-0175">Coiled coil</keyword>
<feature type="region of interest" description="Disordered" evidence="10">
    <location>
        <begin position="384"/>
        <end position="406"/>
    </location>
</feature>
<dbReference type="InterPro" id="IPR036890">
    <property type="entry name" value="HATPase_C_sf"/>
</dbReference>
<feature type="region of interest" description="Disordered" evidence="10">
    <location>
        <begin position="1"/>
        <end position="29"/>
    </location>
</feature>
<evidence type="ECO:0000256" key="5">
    <source>
        <dbReference type="ARBA" id="ARBA00022741"/>
    </source>
</evidence>
<dbReference type="PANTHER" id="PTHR24421:SF10">
    <property type="entry name" value="NITRATE_NITRITE SENSOR PROTEIN NARQ"/>
    <property type="match status" value="1"/>
</dbReference>
<sequence length="441" mass="48373">MTSEQARHQGRPGALGAHDDWRPTGPQPLTRHFQRLTQKARDLDRRRPFVWDLLVTGFYVTAALIDSLSGGWERVTEYPTLPGWLVVTISLGLTLPLLWRRTHPFAVIVTMFPFAVVNTWTGAFFQASMLLLLALFHVALRTRLRTLLWSYALTVQPFVVGGLRFPAEQGFDQNVVPTAMSLALAAAVGIAVRSRKEYLASLIERARQAEVERDQQLRLAASAERARIAREMHDIIGHNLSVITGLADGGRYAATKNPARAAEALTAIATTSRQALSELRRLLDVLRDEPENDPNGKEPAPPAELTPQPTLTDLDNLITGVRSAGLPVHTTIHGTSTLSPGRQLTVYRIIQEALTNTLKHAGPGATAELVMSYEAAGAVSLTITDTSRSTPTSPSPSNRGRGLPGMRERTALYNGTLETGPLPHPERGWRVHLHLPEETPQ</sequence>
<organism evidence="15 16">
    <name type="scientific">Streptomyces capitiformicae</name>
    <dbReference type="NCBI Taxonomy" id="2014920"/>
    <lineage>
        <taxon>Bacteria</taxon>
        <taxon>Bacillati</taxon>
        <taxon>Actinomycetota</taxon>
        <taxon>Actinomycetes</taxon>
        <taxon>Kitasatosporales</taxon>
        <taxon>Streptomycetaceae</taxon>
        <taxon>Streptomyces</taxon>
    </lineage>
</organism>
<feature type="transmembrane region" description="Helical" evidence="11">
    <location>
        <begin position="111"/>
        <end position="136"/>
    </location>
</feature>
<keyword evidence="6 15" id="KW-0418">Kinase</keyword>
<dbReference type="InterPro" id="IPR003594">
    <property type="entry name" value="HATPase_dom"/>
</dbReference>
<evidence type="ECO:0000256" key="6">
    <source>
        <dbReference type="ARBA" id="ARBA00022777"/>
    </source>
</evidence>
<evidence type="ECO:0000259" key="12">
    <source>
        <dbReference type="Pfam" id="PF02518"/>
    </source>
</evidence>
<evidence type="ECO:0000256" key="9">
    <source>
        <dbReference type="SAM" id="Coils"/>
    </source>
</evidence>
<feature type="region of interest" description="Disordered" evidence="10">
    <location>
        <begin position="288"/>
        <end position="311"/>
    </location>
</feature>
<keyword evidence="5" id="KW-0547">Nucleotide-binding</keyword>
<feature type="domain" description="Signal transduction histidine kinase subgroup 3 dimerisation and phosphoacceptor" evidence="13">
    <location>
        <begin position="224"/>
        <end position="289"/>
    </location>
</feature>
<evidence type="ECO:0000256" key="4">
    <source>
        <dbReference type="ARBA" id="ARBA00022679"/>
    </source>
</evidence>
<keyword evidence="11" id="KW-0472">Membrane</keyword>
<dbReference type="EMBL" id="BNAT01000017">
    <property type="protein sequence ID" value="GHE31195.1"/>
    <property type="molecule type" value="Genomic_DNA"/>
</dbReference>
<comment type="catalytic activity">
    <reaction evidence="1">
        <text>ATP + protein L-histidine = ADP + protein N-phospho-L-histidine.</text>
        <dbReference type="EC" id="2.7.13.3"/>
    </reaction>
</comment>
<evidence type="ECO:0000256" key="1">
    <source>
        <dbReference type="ARBA" id="ARBA00000085"/>
    </source>
</evidence>
<keyword evidence="7" id="KW-0067">ATP-binding</keyword>
<reference evidence="15" key="2">
    <citation type="submission" date="2020-09" db="EMBL/GenBank/DDBJ databases">
        <authorList>
            <person name="Sun Q."/>
            <person name="Zhou Y."/>
        </authorList>
    </citation>
    <scope>NUCLEOTIDE SEQUENCE</scope>
    <source>
        <strain evidence="15">CGMCC 4.7403</strain>
    </source>
</reference>
<keyword evidence="16" id="KW-1185">Reference proteome</keyword>
<proteinExistence type="predicted"/>
<feature type="compositionally biased region" description="Low complexity" evidence="10">
    <location>
        <begin position="384"/>
        <end position="397"/>
    </location>
</feature>
<dbReference type="Pfam" id="PF23539">
    <property type="entry name" value="DUF7134"/>
    <property type="match status" value="1"/>
</dbReference>
<feature type="transmembrane region" description="Helical" evidence="11">
    <location>
        <begin position="81"/>
        <end position="99"/>
    </location>
</feature>
<keyword evidence="11" id="KW-1133">Transmembrane helix</keyword>
<dbReference type="GO" id="GO:0016020">
    <property type="term" value="C:membrane"/>
    <property type="evidence" value="ECO:0007669"/>
    <property type="project" value="InterPro"/>
</dbReference>
<dbReference type="GO" id="GO:0000155">
    <property type="term" value="F:phosphorelay sensor kinase activity"/>
    <property type="evidence" value="ECO:0007669"/>
    <property type="project" value="InterPro"/>
</dbReference>
<evidence type="ECO:0000256" key="7">
    <source>
        <dbReference type="ARBA" id="ARBA00022840"/>
    </source>
</evidence>
<keyword evidence="11" id="KW-0812">Transmembrane</keyword>
<gene>
    <name evidence="15" type="ORF">GCM10017771_47480</name>
</gene>
<evidence type="ECO:0000259" key="14">
    <source>
        <dbReference type="Pfam" id="PF23539"/>
    </source>
</evidence>
<evidence type="ECO:0000256" key="11">
    <source>
        <dbReference type="SAM" id="Phobius"/>
    </source>
</evidence>
<keyword evidence="4" id="KW-0808">Transferase</keyword>
<dbReference type="EC" id="2.7.13.3" evidence="2"/>
<reference evidence="15" key="1">
    <citation type="journal article" date="2014" name="Int. J. Syst. Evol. Microbiol.">
        <title>Complete genome sequence of Corynebacterium casei LMG S-19264T (=DSM 44701T), isolated from a smear-ripened cheese.</title>
        <authorList>
            <consortium name="US DOE Joint Genome Institute (JGI-PGF)"/>
            <person name="Walter F."/>
            <person name="Albersmeier A."/>
            <person name="Kalinowski J."/>
            <person name="Ruckert C."/>
        </authorList>
    </citation>
    <scope>NUCLEOTIDE SEQUENCE</scope>
    <source>
        <strain evidence="15">CGMCC 4.7403</strain>
    </source>
</reference>
<name>A0A918Z0M2_9ACTN</name>
<dbReference type="GO" id="GO:0005524">
    <property type="term" value="F:ATP binding"/>
    <property type="evidence" value="ECO:0007669"/>
    <property type="project" value="UniProtKB-KW"/>
</dbReference>
<dbReference type="InterPro" id="IPR055558">
    <property type="entry name" value="DUF7134"/>
</dbReference>
<dbReference type="PANTHER" id="PTHR24421">
    <property type="entry name" value="NITRATE/NITRITE SENSOR PROTEIN NARX-RELATED"/>
    <property type="match status" value="1"/>
</dbReference>
<keyword evidence="3" id="KW-0597">Phosphoprotein</keyword>
<dbReference type="GO" id="GO:0046983">
    <property type="term" value="F:protein dimerization activity"/>
    <property type="evidence" value="ECO:0007669"/>
    <property type="project" value="InterPro"/>
</dbReference>
<dbReference type="Pfam" id="PF02518">
    <property type="entry name" value="HATPase_c"/>
    <property type="match status" value="1"/>
</dbReference>
<dbReference type="SUPFAM" id="SSF55874">
    <property type="entry name" value="ATPase domain of HSP90 chaperone/DNA topoisomerase II/histidine kinase"/>
    <property type="match status" value="1"/>
</dbReference>
<evidence type="ECO:0000313" key="16">
    <source>
        <dbReference type="Proteomes" id="UP000603227"/>
    </source>
</evidence>
<feature type="domain" description="Histidine kinase/HSP90-like ATPase" evidence="12">
    <location>
        <begin position="343"/>
        <end position="438"/>
    </location>
</feature>
<evidence type="ECO:0000256" key="8">
    <source>
        <dbReference type="ARBA" id="ARBA00023012"/>
    </source>
</evidence>
<feature type="domain" description="DUF7134" evidence="14">
    <location>
        <begin position="43"/>
        <end position="195"/>
    </location>
</feature>
<dbReference type="Proteomes" id="UP000603227">
    <property type="component" value="Unassembled WGS sequence"/>
</dbReference>
<evidence type="ECO:0000313" key="15">
    <source>
        <dbReference type="EMBL" id="GHE31195.1"/>
    </source>
</evidence>
<dbReference type="InterPro" id="IPR011712">
    <property type="entry name" value="Sig_transdc_His_kin_sub3_dim/P"/>
</dbReference>
<evidence type="ECO:0000259" key="13">
    <source>
        <dbReference type="Pfam" id="PF07730"/>
    </source>
</evidence>
<feature type="coiled-coil region" evidence="9">
    <location>
        <begin position="199"/>
        <end position="226"/>
    </location>
</feature>
<dbReference type="AlphaFoldDB" id="A0A918Z0M2"/>
<evidence type="ECO:0000256" key="10">
    <source>
        <dbReference type="SAM" id="MobiDB-lite"/>
    </source>
</evidence>
<feature type="transmembrane region" description="Helical" evidence="11">
    <location>
        <begin position="49"/>
        <end position="69"/>
    </location>
</feature>
<dbReference type="InterPro" id="IPR050482">
    <property type="entry name" value="Sensor_HK_TwoCompSys"/>
</dbReference>
<dbReference type="Gene3D" id="3.30.565.10">
    <property type="entry name" value="Histidine kinase-like ATPase, C-terminal domain"/>
    <property type="match status" value="1"/>
</dbReference>
<dbReference type="CDD" id="cd16917">
    <property type="entry name" value="HATPase_UhpB-NarQ-NarX-like"/>
    <property type="match status" value="1"/>
</dbReference>
<accession>A0A918Z0M2</accession>
<comment type="caution">
    <text evidence="15">The sequence shown here is derived from an EMBL/GenBank/DDBJ whole genome shotgun (WGS) entry which is preliminary data.</text>
</comment>
<dbReference type="Gene3D" id="1.20.5.1930">
    <property type="match status" value="1"/>
</dbReference>
<keyword evidence="8" id="KW-0902">Two-component regulatory system</keyword>
<dbReference type="RefSeq" id="WP_373313433.1">
    <property type="nucleotide sequence ID" value="NZ_BNAT01000017.1"/>
</dbReference>
<evidence type="ECO:0000256" key="3">
    <source>
        <dbReference type="ARBA" id="ARBA00022553"/>
    </source>
</evidence>
<evidence type="ECO:0000256" key="2">
    <source>
        <dbReference type="ARBA" id="ARBA00012438"/>
    </source>
</evidence>
<protein>
    <recommendedName>
        <fullName evidence="2">histidine kinase</fullName>
        <ecNumber evidence="2">2.7.13.3</ecNumber>
    </recommendedName>
</protein>